<reference evidence="5" key="2">
    <citation type="submission" date="2025-09" db="UniProtKB">
        <authorList>
            <consortium name="Ensembl"/>
        </authorList>
    </citation>
    <scope>IDENTIFICATION</scope>
</reference>
<feature type="region of interest" description="Disordered" evidence="2">
    <location>
        <begin position="97"/>
        <end position="123"/>
    </location>
</feature>
<organism evidence="5 6">
    <name type="scientific">Nannospalax galili</name>
    <name type="common">Northern Israeli blind subterranean mole rat</name>
    <name type="synonym">Spalax galili</name>
    <dbReference type="NCBI Taxonomy" id="1026970"/>
    <lineage>
        <taxon>Eukaryota</taxon>
        <taxon>Metazoa</taxon>
        <taxon>Chordata</taxon>
        <taxon>Craniata</taxon>
        <taxon>Vertebrata</taxon>
        <taxon>Euteleostomi</taxon>
        <taxon>Mammalia</taxon>
        <taxon>Eutheria</taxon>
        <taxon>Euarchontoglires</taxon>
        <taxon>Glires</taxon>
        <taxon>Rodentia</taxon>
        <taxon>Myomorpha</taxon>
        <taxon>Muroidea</taxon>
        <taxon>Spalacidae</taxon>
        <taxon>Spalacinae</taxon>
        <taxon>Nannospalax</taxon>
    </lineage>
</organism>
<feature type="signal peptide" evidence="3">
    <location>
        <begin position="1"/>
        <end position="22"/>
    </location>
</feature>
<feature type="region of interest" description="Disordered" evidence="2">
    <location>
        <begin position="19"/>
        <end position="57"/>
    </location>
</feature>
<dbReference type="PANTHER" id="PTHR16983">
    <property type="entry name" value="UPAR/LY6 DOMAIN-CONTAINING PROTEIN"/>
    <property type="match status" value="1"/>
</dbReference>
<feature type="compositionally biased region" description="Acidic residues" evidence="2">
    <location>
        <begin position="24"/>
        <end position="51"/>
    </location>
</feature>
<evidence type="ECO:0000256" key="1">
    <source>
        <dbReference type="ARBA" id="ARBA00022729"/>
    </source>
</evidence>
<dbReference type="Pfam" id="PF00087">
    <property type="entry name" value="Toxin_TOLIP"/>
    <property type="match status" value="1"/>
</dbReference>
<keyword evidence="6" id="KW-1185">Reference proteome</keyword>
<evidence type="ECO:0000313" key="5">
    <source>
        <dbReference type="Ensembl" id="ENSNGAP00000005663.1"/>
    </source>
</evidence>
<dbReference type="GO" id="GO:0035478">
    <property type="term" value="F:chylomicron binding"/>
    <property type="evidence" value="ECO:0007669"/>
    <property type="project" value="TreeGrafter"/>
</dbReference>
<name>A0A8C6W3Y0_NANGA</name>
<dbReference type="PANTHER" id="PTHR16983:SF12">
    <property type="entry name" value="GLYCOSYLPHOSPHATIDYLINOSITOL-ANCHORED HIGH DENSITY LIPOPROTEIN-BINDING PROTEIN 1"/>
    <property type="match status" value="1"/>
</dbReference>
<dbReference type="GO" id="GO:0030550">
    <property type="term" value="F:acetylcholine receptor inhibitor activity"/>
    <property type="evidence" value="ECO:0007669"/>
    <property type="project" value="TreeGrafter"/>
</dbReference>
<reference evidence="5" key="1">
    <citation type="submission" date="2025-08" db="UniProtKB">
        <authorList>
            <consortium name="Ensembl"/>
        </authorList>
    </citation>
    <scope>IDENTIFICATION</scope>
</reference>
<sequence length="123" mass="13720">MKAYRAVLLVLLLCGQPGSRWAQEEDGDGDLGSESYGYDDDDDDEEEEEETNMIPGSRDRVPLQCYVCQMLHSGENCNQTQRCFHSQPFCTMVISHGHTVSSPASGHQGPEDSHQDTLTFPPR</sequence>
<dbReference type="AlphaFoldDB" id="A0A8C6W3Y0"/>
<dbReference type="GO" id="GO:0005886">
    <property type="term" value="C:plasma membrane"/>
    <property type="evidence" value="ECO:0007669"/>
    <property type="project" value="TreeGrafter"/>
</dbReference>
<proteinExistence type="predicted"/>
<gene>
    <name evidence="5" type="primary">Gpihbp1</name>
</gene>
<dbReference type="Proteomes" id="UP000694381">
    <property type="component" value="Unassembled WGS sequence"/>
</dbReference>
<dbReference type="GO" id="GO:0035473">
    <property type="term" value="F:lipase binding"/>
    <property type="evidence" value="ECO:0007669"/>
    <property type="project" value="TreeGrafter"/>
</dbReference>
<protein>
    <submittedName>
        <fullName evidence="5">GPI-anchored HDL-binding protein 1</fullName>
    </submittedName>
</protein>
<dbReference type="GO" id="GO:0070328">
    <property type="term" value="P:triglyceride homeostasis"/>
    <property type="evidence" value="ECO:0007669"/>
    <property type="project" value="TreeGrafter"/>
</dbReference>
<feature type="domain" description="Snake toxin/toxin-like" evidence="4">
    <location>
        <begin position="63"/>
        <end position="97"/>
    </location>
</feature>
<dbReference type="InterPro" id="IPR035076">
    <property type="entry name" value="Toxin/TOLIP"/>
</dbReference>
<evidence type="ECO:0000313" key="6">
    <source>
        <dbReference type="Proteomes" id="UP000694381"/>
    </source>
</evidence>
<evidence type="ECO:0000259" key="4">
    <source>
        <dbReference type="Pfam" id="PF00087"/>
    </source>
</evidence>
<keyword evidence="1 3" id="KW-0732">Signal</keyword>
<dbReference type="GeneTree" id="ENSGT00940000153378"/>
<dbReference type="InterPro" id="IPR051110">
    <property type="entry name" value="Ly-6/neurotoxin-like_GPI-ap"/>
</dbReference>
<feature type="chain" id="PRO_5034006566" evidence="3">
    <location>
        <begin position="23"/>
        <end position="123"/>
    </location>
</feature>
<dbReference type="Ensembl" id="ENSNGAT00000009819.1">
    <property type="protein sequence ID" value="ENSNGAP00000005663.1"/>
    <property type="gene ID" value="ENSNGAG00000008114.1"/>
</dbReference>
<accession>A0A8C6W3Y0</accession>
<evidence type="ECO:0000256" key="2">
    <source>
        <dbReference type="SAM" id="MobiDB-lite"/>
    </source>
</evidence>
<evidence type="ECO:0000256" key="3">
    <source>
        <dbReference type="SAM" id="SignalP"/>
    </source>
</evidence>